<dbReference type="GeneID" id="28817105"/>
<dbReference type="EMBL" id="KQ947408">
    <property type="protein sequence ID" value="KUJ20875.1"/>
    <property type="molecule type" value="Genomic_DNA"/>
</dbReference>
<dbReference type="RefSeq" id="XP_018075230.1">
    <property type="nucleotide sequence ID" value="XM_018207379.1"/>
</dbReference>
<dbReference type="KEGG" id="psco:LY89DRAFT_417116"/>
<evidence type="ECO:0000313" key="3">
    <source>
        <dbReference type="Proteomes" id="UP000070700"/>
    </source>
</evidence>
<gene>
    <name evidence="2" type="ORF">LY89DRAFT_417116</name>
</gene>
<accession>A0A194XKW6</accession>
<feature type="region of interest" description="Disordered" evidence="1">
    <location>
        <begin position="11"/>
        <end position="34"/>
    </location>
</feature>
<proteinExistence type="predicted"/>
<reference evidence="2 3" key="1">
    <citation type="submission" date="2015-10" db="EMBL/GenBank/DDBJ databases">
        <title>Full genome of DAOMC 229536 Phialocephala scopiformis, a fungal endophyte of spruce producing the potent anti-insectan compound rugulosin.</title>
        <authorList>
            <consortium name="DOE Joint Genome Institute"/>
            <person name="Walker A.K."/>
            <person name="Frasz S.L."/>
            <person name="Seifert K.A."/>
            <person name="Miller J.D."/>
            <person name="Mondo S.J."/>
            <person name="Labutti K."/>
            <person name="Lipzen A."/>
            <person name="Dockter R."/>
            <person name="Kennedy M."/>
            <person name="Grigoriev I.V."/>
            <person name="Spatafora J.W."/>
        </authorList>
    </citation>
    <scope>NUCLEOTIDE SEQUENCE [LARGE SCALE GENOMIC DNA]</scope>
    <source>
        <strain evidence="2 3">CBS 120377</strain>
    </source>
</reference>
<evidence type="ECO:0008006" key="4">
    <source>
        <dbReference type="Google" id="ProtNLM"/>
    </source>
</evidence>
<evidence type="ECO:0000256" key="1">
    <source>
        <dbReference type="SAM" id="MobiDB-lite"/>
    </source>
</evidence>
<dbReference type="OrthoDB" id="4194555at2759"/>
<feature type="compositionally biased region" description="Polar residues" evidence="1">
    <location>
        <begin position="18"/>
        <end position="27"/>
    </location>
</feature>
<organism evidence="2 3">
    <name type="scientific">Mollisia scopiformis</name>
    <name type="common">Conifer needle endophyte fungus</name>
    <name type="synonym">Phialocephala scopiformis</name>
    <dbReference type="NCBI Taxonomy" id="149040"/>
    <lineage>
        <taxon>Eukaryota</taxon>
        <taxon>Fungi</taxon>
        <taxon>Dikarya</taxon>
        <taxon>Ascomycota</taxon>
        <taxon>Pezizomycotina</taxon>
        <taxon>Leotiomycetes</taxon>
        <taxon>Helotiales</taxon>
        <taxon>Mollisiaceae</taxon>
        <taxon>Mollisia</taxon>
    </lineage>
</organism>
<protein>
    <recommendedName>
        <fullName evidence="4">F-box domain-containing protein</fullName>
    </recommendedName>
</protein>
<evidence type="ECO:0000313" key="2">
    <source>
        <dbReference type="EMBL" id="KUJ20875.1"/>
    </source>
</evidence>
<keyword evidence="3" id="KW-1185">Reference proteome</keyword>
<sequence length="840" mass="93846">MRIFMKRLLRSSTDPKESASTTMSDASPTKRRKLKGANIMKPKKVTWPPNVLPVEIFTLIVSYLPRSNIQNLRLVNKEFDRKVSEALFRVVVVPFRPEIYGITPEPPLSYDALQGSIMLQDKGMRVFQGFGRWIQKFAMSFEIDLNKLANPPLKCDQEAITTFWGIYKWPFKVYNRYSQLEGLEQTADETRTMAKALMFIESAKELGLSIDGGLGWLPGPDINTRVAERGEKLAVFGASRFVPESKPRLGRQGKASSIATNADSVSGTYSQYERMLQDAGYQEDDLESAVRLFLETEEFGAPPLPNFQGDTSAWDSFGLQPAAQQFVPETWRRLRRRDALLNGSNGSDSTDHGVLSNATVELASLTDEDDDGFEQPDYQSTAAYSYPTKLPKGKNDGCLLKPNDLSNAQREMLLEMEWAQNAFMQSWAIAIIDNQETFSRIRTLNIARLPSRHLPILRREDFWDSLPELGSLSLAIIPDWREVRKEATSWVEDNRVAPSRAVVSVYELLSQQISRRENIKSLHFEWLCGGEYAPGLFARNQHILAAPVVAEAMHMVNRSQQHSLLALPNVERLSLKNCWLTPHIMRNFLLPMKQTALQSLTLDSVSLTAPLPQNASPNHMTPAVVVQNAQHMPVQGGPIGANVFGNLLGGLNAQNQAPVAPPPPAPVIINATDLAWFETPRPGSWADIIDHLTPGTTLEAIRHAREMGPEPEPRAETNLSKLSFTSCGYVRLPLDFDQTILDAPQGVHQQAGGTVTKRMNDIDCFMMKAQDHALAVVANHMSQLESATLENAWDMTVGWRDSRPELLPDAQLDGCMLAGFGRFDGLIEVARPPKKPSRDY</sequence>
<dbReference type="InParanoid" id="A0A194XKW6"/>
<dbReference type="AlphaFoldDB" id="A0A194XKW6"/>
<name>A0A194XKW6_MOLSC</name>
<dbReference type="Proteomes" id="UP000070700">
    <property type="component" value="Unassembled WGS sequence"/>
</dbReference>